<dbReference type="InterPro" id="IPR029020">
    <property type="entry name" value="Ammonium/urea_transptr"/>
</dbReference>
<dbReference type="Gene3D" id="1.10.3430.10">
    <property type="entry name" value="Ammonium transporter AmtB like domains"/>
    <property type="match status" value="1"/>
</dbReference>
<evidence type="ECO:0000256" key="7">
    <source>
        <dbReference type="ARBA" id="ARBA00023177"/>
    </source>
</evidence>
<reference evidence="10 11" key="1">
    <citation type="submission" date="2017-11" db="EMBL/GenBank/DDBJ databases">
        <title>Isolation and Characterization of Methanofollis Species from Methane Seep Offshore SW Taiwan.</title>
        <authorList>
            <person name="Teng N.-H."/>
            <person name="Lai M.-C."/>
            <person name="Chen S.-C."/>
        </authorList>
    </citation>
    <scope>NUCLEOTIDE SEQUENCE [LARGE SCALE GENOMIC DNA]</scope>
    <source>
        <strain evidence="10 11">FWC-SCC2</strain>
    </source>
</reference>
<sequence>MAIDTGDTAFILICTALVMLMTPGVGLFYGGLVRRKNIISMIALAFIAFSVVSLQWILFGYSLAFGHDIGGIIGGLDFIGLSGVGMDGDGIPDLLFMVFQLVFAGLTLAIVTSGAAERVKVSSFIIFGLLWTTLVYDPLAHWAWGGGWAASLGALDFAGGTVVHISSGFAALALALVIGRRVGFGTYSMDPHNIPLTLIGGALLWFGWFGFNAGSALAADGLAASAFVVTNTSAAAGALAWLVASWFRGRPSSLGMISGAIAGLVAITPAAGFVDPLSAIVIGAIGGLICYGAMLFRLHRGLDESLDAWAVHGMGGLWGAIATGIFAVAAVGGVDGLIYGNVNQFLIQVLDAGVSVIYAFSVTYALAWIVDKTIGLRVTEEEEYVGLDISQHGESTQA</sequence>
<protein>
    <recommendedName>
        <fullName evidence="8">Ammonium transporter</fullName>
    </recommendedName>
</protein>
<keyword evidence="6 8" id="KW-0472">Membrane</keyword>
<dbReference type="GO" id="GO:0008519">
    <property type="term" value="F:ammonium channel activity"/>
    <property type="evidence" value="ECO:0007669"/>
    <property type="project" value="InterPro"/>
</dbReference>
<evidence type="ECO:0000313" key="11">
    <source>
        <dbReference type="Proteomes" id="UP000292580"/>
    </source>
</evidence>
<keyword evidence="5 8" id="KW-1133">Transmembrane helix</keyword>
<comment type="subcellular location">
    <subcellularLocation>
        <location evidence="8">Cell membrane</location>
        <topology evidence="8">Multi-pass membrane protein</topology>
    </subcellularLocation>
    <subcellularLocation>
        <location evidence="1">Membrane</location>
        <topology evidence="1">Multi-pass membrane protein</topology>
    </subcellularLocation>
</comment>
<feature type="transmembrane region" description="Helical" evidence="8">
    <location>
        <begin position="254"/>
        <end position="271"/>
    </location>
</feature>
<dbReference type="EMBL" id="PGCL01000002">
    <property type="protein sequence ID" value="TAJ44949.1"/>
    <property type="molecule type" value="Genomic_DNA"/>
</dbReference>
<evidence type="ECO:0000256" key="1">
    <source>
        <dbReference type="ARBA" id="ARBA00004141"/>
    </source>
</evidence>
<accession>A0A483CY20</accession>
<gene>
    <name evidence="10" type="ORF">CUJ86_06625</name>
</gene>
<keyword evidence="4 8" id="KW-0812">Transmembrane</keyword>
<dbReference type="AlphaFoldDB" id="A0A483CY20"/>
<feature type="transmembrane region" description="Helical" evidence="8">
    <location>
        <begin position="6"/>
        <end position="31"/>
    </location>
</feature>
<feature type="transmembrane region" description="Helical" evidence="8">
    <location>
        <begin position="345"/>
        <end position="370"/>
    </location>
</feature>
<dbReference type="InterPro" id="IPR018047">
    <property type="entry name" value="Ammonium_transpt_CS"/>
</dbReference>
<dbReference type="InterPro" id="IPR001905">
    <property type="entry name" value="Ammonium_transpt"/>
</dbReference>
<feature type="domain" description="Ammonium transporter AmtB-like" evidence="9">
    <location>
        <begin position="9"/>
        <end position="396"/>
    </location>
</feature>
<dbReference type="InterPro" id="IPR024041">
    <property type="entry name" value="NH4_transpt_AmtB-like_dom"/>
</dbReference>
<feature type="transmembrane region" description="Helical" evidence="8">
    <location>
        <begin position="191"/>
        <end position="211"/>
    </location>
</feature>
<evidence type="ECO:0000256" key="8">
    <source>
        <dbReference type="RuleBase" id="RU362002"/>
    </source>
</evidence>
<comment type="caution">
    <text evidence="10">The sequence shown here is derived from an EMBL/GenBank/DDBJ whole genome shotgun (WGS) entry which is preliminary data.</text>
</comment>
<comment type="similarity">
    <text evidence="2 8">Belongs to the ammonia transporter channel (TC 1.A.11.2) family.</text>
</comment>
<dbReference type="RefSeq" id="WP_130646762.1">
    <property type="nucleotide sequence ID" value="NZ_PGCL01000002.1"/>
</dbReference>
<feature type="transmembrane region" description="Helical" evidence="8">
    <location>
        <begin position="157"/>
        <end position="179"/>
    </location>
</feature>
<feature type="transmembrane region" description="Helical" evidence="8">
    <location>
        <begin position="317"/>
        <end position="339"/>
    </location>
</feature>
<dbReference type="PANTHER" id="PTHR43029:SF10">
    <property type="entry name" value="AMMONIUM TRANSPORTER MEP2"/>
    <property type="match status" value="1"/>
</dbReference>
<feature type="transmembrane region" description="Helical" evidence="8">
    <location>
        <begin position="223"/>
        <end position="247"/>
    </location>
</feature>
<evidence type="ECO:0000313" key="10">
    <source>
        <dbReference type="EMBL" id="TAJ44949.1"/>
    </source>
</evidence>
<keyword evidence="3 8" id="KW-0813">Transport</keyword>
<dbReference type="PANTHER" id="PTHR43029">
    <property type="entry name" value="AMMONIUM TRANSPORTER MEP2"/>
    <property type="match status" value="1"/>
</dbReference>
<organism evidence="10 11">
    <name type="scientific">Methanofollis fontis</name>
    <dbReference type="NCBI Taxonomy" id="2052832"/>
    <lineage>
        <taxon>Archaea</taxon>
        <taxon>Methanobacteriati</taxon>
        <taxon>Methanobacteriota</taxon>
        <taxon>Stenosarchaea group</taxon>
        <taxon>Methanomicrobia</taxon>
        <taxon>Methanomicrobiales</taxon>
        <taxon>Methanomicrobiaceae</taxon>
        <taxon>Methanofollis</taxon>
    </lineage>
</organism>
<dbReference type="GO" id="GO:0005886">
    <property type="term" value="C:plasma membrane"/>
    <property type="evidence" value="ECO:0007669"/>
    <property type="project" value="UniProtKB-SubCell"/>
</dbReference>
<keyword evidence="11" id="KW-1185">Reference proteome</keyword>
<feature type="transmembrane region" description="Helical" evidence="8">
    <location>
        <begin position="124"/>
        <end position="145"/>
    </location>
</feature>
<feature type="transmembrane region" description="Helical" evidence="8">
    <location>
        <begin position="94"/>
        <end position="112"/>
    </location>
</feature>
<evidence type="ECO:0000256" key="4">
    <source>
        <dbReference type="ARBA" id="ARBA00022692"/>
    </source>
</evidence>
<keyword evidence="7 8" id="KW-0924">Ammonia transport</keyword>
<evidence type="ECO:0000259" key="9">
    <source>
        <dbReference type="Pfam" id="PF00909"/>
    </source>
</evidence>
<dbReference type="SUPFAM" id="SSF111352">
    <property type="entry name" value="Ammonium transporter"/>
    <property type="match status" value="1"/>
</dbReference>
<evidence type="ECO:0000256" key="6">
    <source>
        <dbReference type="ARBA" id="ARBA00023136"/>
    </source>
</evidence>
<feature type="transmembrane region" description="Helical" evidence="8">
    <location>
        <begin position="38"/>
        <end position="58"/>
    </location>
</feature>
<dbReference type="Proteomes" id="UP000292580">
    <property type="component" value="Unassembled WGS sequence"/>
</dbReference>
<dbReference type="NCBIfam" id="TIGR00836">
    <property type="entry name" value="amt"/>
    <property type="match status" value="1"/>
</dbReference>
<proteinExistence type="inferred from homology"/>
<evidence type="ECO:0000256" key="3">
    <source>
        <dbReference type="ARBA" id="ARBA00022448"/>
    </source>
</evidence>
<feature type="transmembrane region" description="Helical" evidence="8">
    <location>
        <begin position="277"/>
        <end position="296"/>
    </location>
</feature>
<dbReference type="Pfam" id="PF00909">
    <property type="entry name" value="Ammonium_transp"/>
    <property type="match status" value="1"/>
</dbReference>
<name>A0A483CY20_9EURY</name>
<evidence type="ECO:0000256" key="2">
    <source>
        <dbReference type="ARBA" id="ARBA00005887"/>
    </source>
</evidence>
<evidence type="ECO:0000256" key="5">
    <source>
        <dbReference type="ARBA" id="ARBA00022989"/>
    </source>
</evidence>
<dbReference type="PROSITE" id="PS01219">
    <property type="entry name" value="AMMONIUM_TRANSP"/>
    <property type="match status" value="1"/>
</dbReference>